<sequence>MTNSTISQNKWWLSVIIGVLFIVLGIWSLMTPVATFLTIAYFIGFMFLFTGVAEIFSVSSQNPNWGWSLLSGVLDFIIGILFLTMPPGEVMLVTTFLFGFWILFRSMLGLGLVLSLKNSTDHPKSDQWKSIIALPIIGIVLGFIFLLSPVIAGGIIVGIFSASIIAFGVFEIYWGLFLKKSSV</sequence>
<organism evidence="2 3">
    <name type="scientific">Wohlfahrtiimonas chitiniclastica</name>
    <dbReference type="NCBI Taxonomy" id="400946"/>
    <lineage>
        <taxon>Bacteria</taxon>
        <taxon>Pseudomonadati</taxon>
        <taxon>Pseudomonadota</taxon>
        <taxon>Gammaproteobacteria</taxon>
        <taxon>Cardiobacteriales</taxon>
        <taxon>Ignatzschineriaceae</taxon>
        <taxon>Wohlfahrtiimonas</taxon>
    </lineage>
</organism>
<feature type="transmembrane region" description="Helical" evidence="1">
    <location>
        <begin position="128"/>
        <end position="148"/>
    </location>
</feature>
<dbReference type="Pfam" id="PF03729">
    <property type="entry name" value="DUF308"/>
    <property type="match status" value="1"/>
</dbReference>
<keyword evidence="1" id="KW-1133">Transmembrane helix</keyword>
<dbReference type="RefSeq" id="WP_094489736.1">
    <property type="nucleotide sequence ID" value="NZ_JAGIBS010000004.1"/>
</dbReference>
<feature type="transmembrane region" description="Helical" evidence="1">
    <location>
        <begin position="154"/>
        <end position="178"/>
    </location>
</feature>
<proteinExistence type="predicted"/>
<keyword evidence="1" id="KW-0472">Membrane</keyword>
<evidence type="ECO:0000256" key="1">
    <source>
        <dbReference type="SAM" id="Phobius"/>
    </source>
</evidence>
<feature type="transmembrane region" description="Helical" evidence="1">
    <location>
        <begin position="65"/>
        <end position="85"/>
    </location>
</feature>
<gene>
    <name evidence="2" type="ORF">J7561_02985</name>
</gene>
<dbReference type="EMBL" id="JAGIBU010000001">
    <property type="protein sequence ID" value="MBS7824170.1"/>
    <property type="molecule type" value="Genomic_DNA"/>
</dbReference>
<dbReference type="Proteomes" id="UP000680020">
    <property type="component" value="Unassembled WGS sequence"/>
</dbReference>
<evidence type="ECO:0000313" key="3">
    <source>
        <dbReference type="Proteomes" id="UP000680020"/>
    </source>
</evidence>
<protein>
    <submittedName>
        <fullName evidence="2">DUF308 domain-containing protein</fullName>
    </submittedName>
</protein>
<accession>A0AB35BVC4</accession>
<dbReference type="PANTHER" id="PTHR34989">
    <property type="entry name" value="PROTEIN HDED"/>
    <property type="match status" value="1"/>
</dbReference>
<feature type="transmembrane region" description="Helical" evidence="1">
    <location>
        <begin position="12"/>
        <end position="30"/>
    </location>
</feature>
<comment type="caution">
    <text evidence="2">The sequence shown here is derived from an EMBL/GenBank/DDBJ whole genome shotgun (WGS) entry which is preliminary data.</text>
</comment>
<dbReference type="GO" id="GO:0005886">
    <property type="term" value="C:plasma membrane"/>
    <property type="evidence" value="ECO:0007669"/>
    <property type="project" value="TreeGrafter"/>
</dbReference>
<feature type="transmembrane region" description="Helical" evidence="1">
    <location>
        <begin position="36"/>
        <end position="58"/>
    </location>
</feature>
<name>A0AB35BVC4_9GAMM</name>
<feature type="transmembrane region" description="Helical" evidence="1">
    <location>
        <begin position="91"/>
        <end position="116"/>
    </location>
</feature>
<dbReference type="PANTHER" id="PTHR34989:SF1">
    <property type="entry name" value="PROTEIN HDED"/>
    <property type="match status" value="1"/>
</dbReference>
<dbReference type="InterPro" id="IPR005325">
    <property type="entry name" value="DUF308_memb"/>
</dbReference>
<evidence type="ECO:0000313" key="2">
    <source>
        <dbReference type="EMBL" id="MBS7824170.1"/>
    </source>
</evidence>
<keyword evidence="1" id="KW-0812">Transmembrane</keyword>
<dbReference type="InterPro" id="IPR052712">
    <property type="entry name" value="Acid_resist_chaperone_HdeD"/>
</dbReference>
<dbReference type="AlphaFoldDB" id="A0AB35BVC4"/>
<reference evidence="2" key="1">
    <citation type="submission" date="2021-03" db="EMBL/GenBank/DDBJ databases">
        <title>Identification and antibiotic profiling of Wohlfahrtiimonas chitiniclastica, an underestimated human pathogen.</title>
        <authorList>
            <person name="Kopf A."/>
            <person name="Bunk B."/>
            <person name="Coldewey S."/>
            <person name="Gunzer F."/>
            <person name="Riedel T."/>
            <person name="Schroettner P."/>
        </authorList>
    </citation>
    <scope>NUCLEOTIDE SEQUENCE</scope>
    <source>
        <strain evidence="2">DSM 100917</strain>
    </source>
</reference>